<name>A0A552DBL2_MICAE</name>
<sequence>MPVPKTTVISVSDEALGNFAVPDHSERVYAQVYYAIRERQGVLSRKRNGEDFSWDDFKQTFTEVFGTPNKPTYTLEQLLDYALRKFNMTLQDLIDANKRSWKRRRDWEEKSGSHYNSIPHDWNAG</sequence>
<organism evidence="1 2">
    <name type="scientific">Microcystis aeruginosa Ma_SC_T_19800800_S464</name>
    <dbReference type="NCBI Taxonomy" id="2486257"/>
    <lineage>
        <taxon>Bacteria</taxon>
        <taxon>Bacillati</taxon>
        <taxon>Cyanobacteriota</taxon>
        <taxon>Cyanophyceae</taxon>
        <taxon>Oscillatoriophycideae</taxon>
        <taxon>Chroococcales</taxon>
        <taxon>Microcystaceae</taxon>
        <taxon>Microcystis</taxon>
    </lineage>
</organism>
<evidence type="ECO:0000313" key="2">
    <source>
        <dbReference type="Proteomes" id="UP000319313"/>
    </source>
</evidence>
<dbReference type="AlphaFoldDB" id="A0A552DBL2"/>
<gene>
    <name evidence="1" type="ORF">EWV81_23715</name>
</gene>
<dbReference type="Proteomes" id="UP000319313">
    <property type="component" value="Unassembled WGS sequence"/>
</dbReference>
<proteinExistence type="predicted"/>
<comment type="caution">
    <text evidence="1">The sequence shown here is derived from an EMBL/GenBank/DDBJ whole genome shotgun (WGS) entry which is preliminary data.</text>
</comment>
<accession>A0A552DBL2</accession>
<evidence type="ECO:0000313" key="1">
    <source>
        <dbReference type="EMBL" id="TRU19600.1"/>
    </source>
</evidence>
<dbReference type="EMBL" id="SFBL01000237">
    <property type="protein sequence ID" value="TRU19600.1"/>
    <property type="molecule type" value="Genomic_DNA"/>
</dbReference>
<protein>
    <submittedName>
        <fullName evidence="1">Uncharacterized protein</fullName>
    </submittedName>
</protein>
<reference evidence="1 2" key="1">
    <citation type="submission" date="2019-01" db="EMBL/GenBank/DDBJ databases">
        <title>Coherence of Microcystis species and biogeography revealed through population genomics.</title>
        <authorList>
            <person name="Perez-Carrascal O.M."/>
            <person name="Terrat Y."/>
            <person name="Giani A."/>
            <person name="Fortin N."/>
            <person name="Tromas N."/>
            <person name="Shapiro B.J."/>
        </authorList>
    </citation>
    <scope>NUCLEOTIDE SEQUENCE [LARGE SCALE GENOMIC DNA]</scope>
    <source>
        <strain evidence="1">Ma_SC_T_19800800_S464</strain>
    </source>
</reference>